<keyword evidence="8 11" id="KW-0460">Magnesium</keyword>
<dbReference type="EC" id="2.7.1.180" evidence="2 11"/>
<comment type="catalytic activity">
    <reaction evidence="10 11">
        <text>L-threonyl-[protein] + FAD = FMN-L-threonyl-[protein] + AMP + H(+)</text>
        <dbReference type="Rhea" id="RHEA:36847"/>
        <dbReference type="Rhea" id="RHEA-COMP:11060"/>
        <dbReference type="Rhea" id="RHEA-COMP:11061"/>
        <dbReference type="ChEBI" id="CHEBI:15378"/>
        <dbReference type="ChEBI" id="CHEBI:30013"/>
        <dbReference type="ChEBI" id="CHEBI:57692"/>
        <dbReference type="ChEBI" id="CHEBI:74257"/>
        <dbReference type="ChEBI" id="CHEBI:456215"/>
        <dbReference type="EC" id="2.7.1.180"/>
    </reaction>
</comment>
<dbReference type="Proteomes" id="UP000241614">
    <property type="component" value="Unassembled WGS sequence"/>
</dbReference>
<evidence type="ECO:0000256" key="1">
    <source>
        <dbReference type="ARBA" id="ARBA00008282"/>
    </source>
</evidence>
<keyword evidence="6 11" id="KW-0479">Metal-binding</keyword>
<reference evidence="13 14" key="1">
    <citation type="submission" date="2018-04" db="EMBL/GenBank/DDBJ databases">
        <title>Genome sequencing reveals highly heavy metal resistance and biotechnology application of the novel Enterobacter cloacae amazonensis isolated from wastewater river in Manaus - Amazonas.</title>
        <authorList>
            <person name="Astolfi M.C.T."/>
            <person name="Carvalho E.B.D.S."/>
            <person name="Lacerda L.B."/>
            <person name="Pinto M.V."/>
            <person name="Nogueira V.B."/>
            <person name="Barros A.M."/>
            <person name="Astolfi-Filho S."/>
        </authorList>
    </citation>
    <scope>NUCLEOTIDE SEQUENCE [LARGE SCALE GENOMIC DNA]</scope>
    <source>
        <strain evidence="14">amazonensis</strain>
    </source>
</reference>
<dbReference type="PIRSF" id="PIRSF006268">
    <property type="entry name" value="ApbE"/>
    <property type="match status" value="1"/>
</dbReference>
<dbReference type="InterPro" id="IPR024932">
    <property type="entry name" value="ApbE"/>
</dbReference>
<dbReference type="Gene3D" id="3.10.520.10">
    <property type="entry name" value="ApbE-like domains"/>
    <property type="match status" value="1"/>
</dbReference>
<dbReference type="PANTHER" id="PTHR30040:SF2">
    <property type="entry name" value="FAD:PROTEIN FMN TRANSFERASE"/>
    <property type="match status" value="1"/>
</dbReference>
<keyword evidence="7 11" id="KW-0274">FAD</keyword>
<keyword evidence="4 11" id="KW-0285">Flavoprotein</keyword>
<organism evidence="13 14">
    <name type="scientific">Enterobacter cloacae</name>
    <dbReference type="NCBI Taxonomy" id="550"/>
    <lineage>
        <taxon>Bacteria</taxon>
        <taxon>Pseudomonadati</taxon>
        <taxon>Pseudomonadota</taxon>
        <taxon>Gammaproteobacteria</taxon>
        <taxon>Enterobacterales</taxon>
        <taxon>Enterobacteriaceae</taxon>
        <taxon>Enterobacter</taxon>
        <taxon>Enterobacter cloacae complex</taxon>
    </lineage>
</organism>
<evidence type="ECO:0000256" key="12">
    <source>
        <dbReference type="PIRSR" id="PIRSR006268-2"/>
    </source>
</evidence>
<dbReference type="EMBL" id="PZPP01000008">
    <property type="protein sequence ID" value="PTM36450.1"/>
    <property type="molecule type" value="Genomic_DNA"/>
</dbReference>
<proteinExistence type="inferred from homology"/>
<comment type="caution">
    <text evidence="13">The sequence shown here is derived from an EMBL/GenBank/DDBJ whole genome shotgun (WGS) entry which is preliminary data.</text>
</comment>
<evidence type="ECO:0000256" key="5">
    <source>
        <dbReference type="ARBA" id="ARBA00022679"/>
    </source>
</evidence>
<evidence type="ECO:0000256" key="8">
    <source>
        <dbReference type="ARBA" id="ARBA00022842"/>
    </source>
</evidence>
<evidence type="ECO:0000313" key="14">
    <source>
        <dbReference type="Proteomes" id="UP000241614"/>
    </source>
</evidence>
<dbReference type="RefSeq" id="WP_108089634.1">
    <property type="nucleotide sequence ID" value="NZ_PZPP01000008.1"/>
</dbReference>
<evidence type="ECO:0000256" key="7">
    <source>
        <dbReference type="ARBA" id="ARBA00022827"/>
    </source>
</evidence>
<dbReference type="AlphaFoldDB" id="A0A2T4Y2Q3"/>
<feature type="binding site" evidence="12">
    <location>
        <position position="261"/>
    </location>
    <ligand>
        <name>Mg(2+)</name>
        <dbReference type="ChEBI" id="CHEBI:18420"/>
    </ligand>
</feature>
<comment type="cofactor">
    <cofactor evidence="12">
        <name>Mg(2+)</name>
        <dbReference type="ChEBI" id="CHEBI:18420"/>
    </cofactor>
    <cofactor evidence="12">
        <name>Mn(2+)</name>
        <dbReference type="ChEBI" id="CHEBI:29035"/>
    </cofactor>
    <text evidence="12">Magnesium. Can also use manganese.</text>
</comment>
<evidence type="ECO:0000256" key="4">
    <source>
        <dbReference type="ARBA" id="ARBA00022630"/>
    </source>
</evidence>
<dbReference type="InterPro" id="IPR003374">
    <property type="entry name" value="ApbE-like_sf"/>
</dbReference>
<dbReference type="Pfam" id="PF02424">
    <property type="entry name" value="ApbE"/>
    <property type="match status" value="1"/>
</dbReference>
<protein>
    <recommendedName>
        <fullName evidence="3 11">FAD:protein FMN transferase</fullName>
        <ecNumber evidence="2 11">2.7.1.180</ecNumber>
    </recommendedName>
    <alternativeName>
        <fullName evidence="9 11">Flavin transferase</fullName>
    </alternativeName>
</protein>
<evidence type="ECO:0000256" key="3">
    <source>
        <dbReference type="ARBA" id="ARBA00016337"/>
    </source>
</evidence>
<gene>
    <name evidence="13" type="ORF">DA103_04610</name>
</gene>
<sequence>MPDSHRVYSYSAVLMGSPILLKLFSHDEALASRVFRLIKQYEDLLTVNRAHSQVMDINHAAGQYPVTVNRPVFELIRCAKAASLLKDSAFNLAIGPLVKRWKIGFQGDSVPPADEIASLLTITRPDDVILDETRSSVFLTRTGMEIDLGAIAKGYIADRVRDYLHKEGADLGLINLGGNIHTLGSPEGGWSVGLKKPFAGDALIGTMTVENMSVVTSGTYERYFEQNGKRYHHILDPRTGYPLDNELDSVTIISKNSIDGDIWTTLMYGMGVEKGCATLRARPDIEAIFVTKTKEVVLSSAHHSRFTLLDNSYRVTDNTA</sequence>
<name>A0A2T4Y2Q3_ENTCL</name>
<feature type="binding site" evidence="12">
    <location>
        <position position="265"/>
    </location>
    <ligand>
        <name>Mg(2+)</name>
        <dbReference type="ChEBI" id="CHEBI:18420"/>
    </ligand>
</feature>
<dbReference type="OrthoDB" id="9778595at2"/>
<dbReference type="GO" id="GO:0046872">
    <property type="term" value="F:metal ion binding"/>
    <property type="evidence" value="ECO:0007669"/>
    <property type="project" value="UniProtKB-UniRule"/>
</dbReference>
<evidence type="ECO:0000256" key="2">
    <source>
        <dbReference type="ARBA" id="ARBA00011955"/>
    </source>
</evidence>
<evidence type="ECO:0000256" key="6">
    <source>
        <dbReference type="ARBA" id="ARBA00022723"/>
    </source>
</evidence>
<evidence type="ECO:0000313" key="13">
    <source>
        <dbReference type="EMBL" id="PTM36450.1"/>
    </source>
</evidence>
<keyword evidence="5 11" id="KW-0808">Transferase</keyword>
<dbReference type="GO" id="GO:0016740">
    <property type="term" value="F:transferase activity"/>
    <property type="evidence" value="ECO:0007669"/>
    <property type="project" value="UniProtKB-UniRule"/>
</dbReference>
<evidence type="ECO:0000256" key="9">
    <source>
        <dbReference type="ARBA" id="ARBA00031306"/>
    </source>
</evidence>
<comment type="similarity">
    <text evidence="1 11">Belongs to the ApbE family.</text>
</comment>
<feature type="binding site" evidence="12">
    <location>
        <position position="150"/>
    </location>
    <ligand>
        <name>Mg(2+)</name>
        <dbReference type="ChEBI" id="CHEBI:18420"/>
    </ligand>
</feature>
<dbReference type="SUPFAM" id="SSF143631">
    <property type="entry name" value="ApbE-like"/>
    <property type="match status" value="1"/>
</dbReference>
<evidence type="ECO:0000256" key="10">
    <source>
        <dbReference type="ARBA" id="ARBA00048540"/>
    </source>
</evidence>
<accession>A0A2T4Y2Q3</accession>
<evidence type="ECO:0000256" key="11">
    <source>
        <dbReference type="PIRNR" id="PIRNR006268"/>
    </source>
</evidence>
<dbReference type="PANTHER" id="PTHR30040">
    <property type="entry name" value="THIAMINE BIOSYNTHESIS LIPOPROTEIN APBE"/>
    <property type="match status" value="1"/>
</dbReference>